<comment type="similarity">
    <text evidence="2">Belongs to the organo anion transporter (TC 2.A.60) family.</text>
</comment>
<evidence type="ECO:0000256" key="2">
    <source>
        <dbReference type="ARBA" id="ARBA00009657"/>
    </source>
</evidence>
<feature type="transmembrane region" description="Helical" evidence="9">
    <location>
        <begin position="288"/>
        <end position="312"/>
    </location>
</feature>
<keyword evidence="4 9" id="KW-0812">Transmembrane</keyword>
<evidence type="ECO:0000256" key="4">
    <source>
        <dbReference type="ARBA" id="ARBA00022692"/>
    </source>
</evidence>
<dbReference type="PANTHER" id="PTHR11388">
    <property type="entry name" value="ORGANIC ANION TRANSPORTER"/>
    <property type="match status" value="1"/>
</dbReference>
<feature type="domain" description="Kazal-like" evidence="10">
    <location>
        <begin position="433"/>
        <end position="481"/>
    </location>
</feature>
<evidence type="ECO:0000256" key="8">
    <source>
        <dbReference type="SAM" id="MobiDB-lite"/>
    </source>
</evidence>
<dbReference type="Proteomes" id="UP001519460">
    <property type="component" value="Unassembled WGS sequence"/>
</dbReference>
<evidence type="ECO:0000256" key="1">
    <source>
        <dbReference type="ARBA" id="ARBA00004651"/>
    </source>
</evidence>
<feature type="transmembrane region" description="Helical" evidence="9">
    <location>
        <begin position="324"/>
        <end position="343"/>
    </location>
</feature>
<dbReference type="InterPro" id="IPR002350">
    <property type="entry name" value="Kazal_dom"/>
</dbReference>
<dbReference type="PANTHER" id="PTHR11388:SF76">
    <property type="entry name" value="SOLUTE CARRIER ORGANIC ANION TRANSPORTER FAMILY MEMBER"/>
    <property type="match status" value="1"/>
</dbReference>
<dbReference type="Gene3D" id="1.20.1250.20">
    <property type="entry name" value="MFS general substrate transporter like domains"/>
    <property type="match status" value="1"/>
</dbReference>
<proteinExistence type="inferred from homology"/>
<feature type="region of interest" description="Disordered" evidence="8">
    <location>
        <begin position="1"/>
        <end position="20"/>
    </location>
</feature>
<evidence type="ECO:0000259" key="10">
    <source>
        <dbReference type="PROSITE" id="PS51465"/>
    </source>
</evidence>
<keyword evidence="12" id="KW-1185">Reference proteome</keyword>
<evidence type="ECO:0000256" key="5">
    <source>
        <dbReference type="ARBA" id="ARBA00022989"/>
    </source>
</evidence>
<dbReference type="EMBL" id="JACVVK020000120">
    <property type="protein sequence ID" value="KAK7491006.1"/>
    <property type="molecule type" value="Genomic_DNA"/>
</dbReference>
<protein>
    <recommendedName>
        <fullName evidence="10">Kazal-like domain-containing protein</fullName>
    </recommendedName>
</protein>
<dbReference type="CDD" id="cd17336">
    <property type="entry name" value="MFS_SLCO_OATP"/>
    <property type="match status" value="1"/>
</dbReference>
<dbReference type="PROSITE" id="PS51465">
    <property type="entry name" value="KAZAL_2"/>
    <property type="match status" value="1"/>
</dbReference>
<accession>A0ABD0KUR1</accession>
<comment type="subcellular location">
    <subcellularLocation>
        <location evidence="1">Cell membrane</location>
        <topology evidence="1">Multi-pass membrane protein</topology>
    </subcellularLocation>
</comment>
<evidence type="ECO:0000313" key="11">
    <source>
        <dbReference type="EMBL" id="KAK7491006.1"/>
    </source>
</evidence>
<dbReference type="AlphaFoldDB" id="A0ABD0KUR1"/>
<dbReference type="InterPro" id="IPR036259">
    <property type="entry name" value="MFS_trans_sf"/>
</dbReference>
<feature type="transmembrane region" description="Helical" evidence="9">
    <location>
        <begin position="121"/>
        <end position="143"/>
    </location>
</feature>
<evidence type="ECO:0000256" key="3">
    <source>
        <dbReference type="ARBA" id="ARBA00022475"/>
    </source>
</evidence>
<dbReference type="GO" id="GO:0005886">
    <property type="term" value="C:plasma membrane"/>
    <property type="evidence" value="ECO:0007669"/>
    <property type="project" value="UniProtKB-SubCell"/>
</dbReference>
<feature type="transmembrane region" description="Helical" evidence="9">
    <location>
        <begin position="497"/>
        <end position="521"/>
    </location>
</feature>
<evidence type="ECO:0000256" key="6">
    <source>
        <dbReference type="ARBA" id="ARBA00023136"/>
    </source>
</evidence>
<dbReference type="InterPro" id="IPR004156">
    <property type="entry name" value="OATP"/>
</dbReference>
<feature type="compositionally biased region" description="Polar residues" evidence="8">
    <location>
        <begin position="1"/>
        <end position="15"/>
    </location>
</feature>
<feature type="transmembrane region" description="Helical" evidence="9">
    <location>
        <begin position="203"/>
        <end position="222"/>
    </location>
</feature>
<organism evidence="11 12">
    <name type="scientific">Batillaria attramentaria</name>
    <dbReference type="NCBI Taxonomy" id="370345"/>
    <lineage>
        <taxon>Eukaryota</taxon>
        <taxon>Metazoa</taxon>
        <taxon>Spiralia</taxon>
        <taxon>Lophotrochozoa</taxon>
        <taxon>Mollusca</taxon>
        <taxon>Gastropoda</taxon>
        <taxon>Caenogastropoda</taxon>
        <taxon>Sorbeoconcha</taxon>
        <taxon>Cerithioidea</taxon>
        <taxon>Batillariidae</taxon>
        <taxon>Batillaria</taxon>
    </lineage>
</organism>
<keyword evidence="6 9" id="KW-0472">Membrane</keyword>
<feature type="transmembrane region" description="Helical" evidence="9">
    <location>
        <begin position="243"/>
        <end position="268"/>
    </location>
</feature>
<dbReference type="Pfam" id="PF03137">
    <property type="entry name" value="OATP"/>
    <property type="match status" value="1"/>
</dbReference>
<sequence length="545" mass="58360">MAPGKSHTNGDTTNHAKPANYYPVEDDVGEDYDPECGIGSFRPPILQRCANMTVFTGVYSFSALLTSTLSSYVNSQVTTLERHFGFNSAQTGLIMAANDVGFLVIVLFVSYIAAKVHIPRALGFVTLLFGISGIVCALPQLFFGAPSVTSHVTSGNATGETSSLARSFSGQMCDGIAEQQINCDDSGAVISGPLTHMTSTARANAGGALAIIVIGMVLQGVAKTPRSSFTTTYVDNNVEKTKTGFYVGIITTVAIMGPAAAFGLGGVFTRIYVTLEKTNLHPRHPKWIGAWWLGYVTFGFAACLFALPLFCFLSAMCRLCTNPVYVCSVLSSCSLLFSVAGGQSFTPKYIENQFSFPAWKANLSMAGIMLGTACLGTFLGGYITKRFKMGPLISLKFVCCTQMLSVISVGVGMAFKCDQPLLYNSPGPRAVVPEDMAGCANNCECDDDEFFPICDSEGRSFFSPCHAGCTDTNYLNCSCIPSQVATAGMCDYSCTMFYPYIMSVCFSALFGTFSIIPKLIVYIRCVEDRDKPLALGLASFMTSIT</sequence>
<name>A0ABD0KUR1_9CAEN</name>
<evidence type="ECO:0000256" key="9">
    <source>
        <dbReference type="SAM" id="Phobius"/>
    </source>
</evidence>
<evidence type="ECO:0000313" key="12">
    <source>
        <dbReference type="Proteomes" id="UP001519460"/>
    </source>
</evidence>
<feature type="transmembrane region" description="Helical" evidence="9">
    <location>
        <begin position="395"/>
        <end position="415"/>
    </location>
</feature>
<feature type="non-terminal residue" evidence="11">
    <location>
        <position position="545"/>
    </location>
</feature>
<keyword evidence="7" id="KW-1015">Disulfide bond</keyword>
<keyword evidence="3" id="KW-1003">Cell membrane</keyword>
<keyword evidence="5 9" id="KW-1133">Transmembrane helix</keyword>
<feature type="transmembrane region" description="Helical" evidence="9">
    <location>
        <begin position="363"/>
        <end position="383"/>
    </location>
</feature>
<feature type="transmembrane region" description="Helical" evidence="9">
    <location>
        <begin position="93"/>
        <end position="114"/>
    </location>
</feature>
<reference evidence="11 12" key="1">
    <citation type="journal article" date="2023" name="Sci. Data">
        <title>Genome assembly of the Korean intertidal mud-creeper Batillaria attramentaria.</title>
        <authorList>
            <person name="Patra A.K."/>
            <person name="Ho P.T."/>
            <person name="Jun S."/>
            <person name="Lee S.J."/>
            <person name="Kim Y."/>
            <person name="Won Y.J."/>
        </authorList>
    </citation>
    <scope>NUCLEOTIDE SEQUENCE [LARGE SCALE GENOMIC DNA]</scope>
    <source>
        <strain evidence="11">Wonlab-2016</strain>
    </source>
</reference>
<gene>
    <name evidence="11" type="ORF">BaRGS_00017702</name>
</gene>
<dbReference type="SUPFAM" id="SSF103473">
    <property type="entry name" value="MFS general substrate transporter"/>
    <property type="match status" value="1"/>
</dbReference>
<comment type="caution">
    <text evidence="11">The sequence shown here is derived from an EMBL/GenBank/DDBJ whole genome shotgun (WGS) entry which is preliminary data.</text>
</comment>
<feature type="transmembrane region" description="Helical" evidence="9">
    <location>
        <begin position="52"/>
        <end position="73"/>
    </location>
</feature>
<evidence type="ECO:0000256" key="7">
    <source>
        <dbReference type="ARBA" id="ARBA00023157"/>
    </source>
</evidence>